<reference evidence="9 10" key="1">
    <citation type="submission" date="2016-11" db="EMBL/GenBank/DDBJ databases">
        <title>Mixed transmission modes and dynamic genome evolution in an obligate animal-bacterial symbiosis.</title>
        <authorList>
            <person name="Russell S.L."/>
            <person name="Corbett-Detig R.B."/>
            <person name="Cavanaugh C.M."/>
        </authorList>
    </citation>
    <scope>NUCLEOTIDE SEQUENCE [LARGE SCALE GENOMIC DNA]</scope>
    <source>
        <strain evidence="9">Sveles-Q1</strain>
    </source>
</reference>
<dbReference type="InterPro" id="IPR005565">
    <property type="entry name" value="Hemolysn_activator_HlyB_C"/>
</dbReference>
<evidence type="ECO:0000313" key="9">
    <source>
        <dbReference type="EMBL" id="OOZ38603.1"/>
    </source>
</evidence>
<sequence>MELSYANIKDDGMIHGFLLPRCGRYICICLAASRHFFLSVFPVVLTIAVIPAMSYAQADSGEMVRHQQERERALRESQEVRPDVRLQSQLDRDALMIPEDERPCFKIEKVTLTGQDARRFEWAIEWAGRRGEPFMGRCLGSQGIGVVMRRVQNEIVAQGFITTRVVAQPQDLNDGKLELLLIPGRVDEVRNGENAPWRATYWNTMPLSPGDLLNLRDIEQGLENLQRVPTVEPDIDIQPSELPGESDLLIDWKQRFPLRASLFADDSGSESSGKYQLGGTLSLDHPTTR</sequence>
<dbReference type="Gene3D" id="3.10.20.310">
    <property type="entry name" value="membrane protein fhac"/>
    <property type="match status" value="2"/>
</dbReference>
<dbReference type="GO" id="GO:0098046">
    <property type="term" value="C:type V protein secretion system complex"/>
    <property type="evidence" value="ECO:0007669"/>
    <property type="project" value="TreeGrafter"/>
</dbReference>
<keyword evidence="2 5" id="KW-0812">Transmembrane</keyword>
<feature type="domain" description="Haemolysin activator HlyB C-terminal" evidence="6">
    <location>
        <begin position="244"/>
        <end position="286"/>
    </location>
</feature>
<proteinExistence type="predicted"/>
<keyword evidence="5" id="KW-1133">Transmembrane helix</keyword>
<evidence type="ECO:0008006" key="11">
    <source>
        <dbReference type="Google" id="ProtNLM"/>
    </source>
</evidence>
<evidence type="ECO:0000256" key="1">
    <source>
        <dbReference type="ARBA" id="ARBA00022452"/>
    </source>
</evidence>
<evidence type="ECO:0000259" key="7">
    <source>
        <dbReference type="Pfam" id="PF08479"/>
    </source>
</evidence>
<evidence type="ECO:0000256" key="4">
    <source>
        <dbReference type="SAM" id="MobiDB-lite"/>
    </source>
</evidence>
<keyword evidence="10" id="KW-1185">Reference proteome</keyword>
<dbReference type="GO" id="GO:0008320">
    <property type="term" value="F:protein transmembrane transporter activity"/>
    <property type="evidence" value="ECO:0007669"/>
    <property type="project" value="TreeGrafter"/>
</dbReference>
<evidence type="ECO:0000313" key="10">
    <source>
        <dbReference type="Proteomes" id="UP000191110"/>
    </source>
</evidence>
<keyword evidence="5" id="KW-0472">Membrane</keyword>
<feature type="region of interest" description="Disordered" evidence="4">
    <location>
        <begin position="264"/>
        <end position="289"/>
    </location>
</feature>
<accession>A0A1T2L0G5</accession>
<dbReference type="Pfam" id="PF17287">
    <property type="entry name" value="POTRA_3"/>
    <property type="match status" value="1"/>
</dbReference>
<evidence type="ECO:0000259" key="6">
    <source>
        <dbReference type="Pfam" id="PF03865"/>
    </source>
</evidence>
<keyword evidence="1" id="KW-1134">Transmembrane beta strand</keyword>
<organism evidence="9 10">
    <name type="scientific">Solemya pervernicosa gill symbiont</name>
    <dbReference type="NCBI Taxonomy" id="642797"/>
    <lineage>
        <taxon>Bacteria</taxon>
        <taxon>Pseudomonadati</taxon>
        <taxon>Pseudomonadota</taxon>
        <taxon>Gammaproteobacteria</taxon>
        <taxon>sulfur-oxidizing symbionts</taxon>
    </lineage>
</organism>
<dbReference type="Pfam" id="PF03865">
    <property type="entry name" value="ShlB"/>
    <property type="match status" value="1"/>
</dbReference>
<feature type="domain" description="ShlB POTRA" evidence="8">
    <location>
        <begin position="186"/>
        <end position="239"/>
    </location>
</feature>
<evidence type="ECO:0000256" key="3">
    <source>
        <dbReference type="ARBA" id="ARBA00023237"/>
    </source>
</evidence>
<dbReference type="PANTHER" id="PTHR34597">
    <property type="entry name" value="SLR1661 PROTEIN"/>
    <property type="match status" value="1"/>
</dbReference>
<dbReference type="InterPro" id="IPR035251">
    <property type="entry name" value="ShlB_POTRA"/>
</dbReference>
<keyword evidence="3" id="KW-0998">Cell outer membrane</keyword>
<dbReference type="EMBL" id="MPRL01000080">
    <property type="protein sequence ID" value="OOZ38603.1"/>
    <property type="molecule type" value="Genomic_DNA"/>
</dbReference>
<dbReference type="InterPro" id="IPR013686">
    <property type="entry name" value="Polypept-transport_assoc_ShlB"/>
</dbReference>
<dbReference type="InterPro" id="IPR051544">
    <property type="entry name" value="TPS_OM_transporter"/>
</dbReference>
<feature type="transmembrane region" description="Helical" evidence="5">
    <location>
        <begin position="36"/>
        <end position="56"/>
    </location>
</feature>
<dbReference type="Pfam" id="PF08479">
    <property type="entry name" value="POTRA_2"/>
    <property type="match status" value="1"/>
</dbReference>
<evidence type="ECO:0000256" key="2">
    <source>
        <dbReference type="ARBA" id="ARBA00022692"/>
    </source>
</evidence>
<dbReference type="AlphaFoldDB" id="A0A1T2L0G5"/>
<evidence type="ECO:0000256" key="5">
    <source>
        <dbReference type="SAM" id="Phobius"/>
    </source>
</evidence>
<evidence type="ECO:0000259" key="8">
    <source>
        <dbReference type="Pfam" id="PF17287"/>
    </source>
</evidence>
<gene>
    <name evidence="9" type="ORF">BOW53_15000</name>
</gene>
<dbReference type="PANTHER" id="PTHR34597:SF3">
    <property type="entry name" value="OUTER MEMBRANE TRANSPORTER CDIB"/>
    <property type="match status" value="1"/>
</dbReference>
<feature type="domain" description="Polypeptide-transport-associated ShlB-type" evidence="7">
    <location>
        <begin position="131"/>
        <end position="184"/>
    </location>
</feature>
<dbReference type="Proteomes" id="UP000191110">
    <property type="component" value="Unassembled WGS sequence"/>
</dbReference>
<dbReference type="GO" id="GO:0046819">
    <property type="term" value="P:protein secretion by the type V secretion system"/>
    <property type="evidence" value="ECO:0007669"/>
    <property type="project" value="TreeGrafter"/>
</dbReference>
<protein>
    <recommendedName>
        <fullName evidence="11">POTRA domain-containing protein</fullName>
    </recommendedName>
</protein>
<comment type="caution">
    <text evidence="9">The sequence shown here is derived from an EMBL/GenBank/DDBJ whole genome shotgun (WGS) entry which is preliminary data.</text>
</comment>
<name>A0A1T2L0G5_9GAMM</name>